<name>A0A2M7RFX8_9BACT</name>
<dbReference type="Proteomes" id="UP000230779">
    <property type="component" value="Unassembled WGS sequence"/>
</dbReference>
<evidence type="ECO:0000313" key="3">
    <source>
        <dbReference type="Proteomes" id="UP000230779"/>
    </source>
</evidence>
<dbReference type="EMBL" id="PFMD01000079">
    <property type="protein sequence ID" value="PIY95497.1"/>
    <property type="molecule type" value="Genomic_DNA"/>
</dbReference>
<dbReference type="AlphaFoldDB" id="A0A2M7RFX8"/>
<evidence type="ECO:0000313" key="2">
    <source>
        <dbReference type="EMBL" id="PIY95497.1"/>
    </source>
</evidence>
<keyword evidence="1" id="KW-0472">Membrane</keyword>
<feature type="transmembrane region" description="Helical" evidence="1">
    <location>
        <begin position="29"/>
        <end position="53"/>
    </location>
</feature>
<gene>
    <name evidence="2" type="ORF">COY66_06555</name>
</gene>
<sequence>MRIENNPAGEAPASVPLKEKKEKKKKRRWIKWLIILAIIIGLPVAVIGATGVYNIPVVSQIFGTNKPIDLGIKASPEALASALAGNPVTIKGDPAEYSGVRNKKYSGKVDVDVTYTSEEVTSFLQHFLQNAPHIRDLQVKYIEGGLELSTFVKTYIKAPVYAKVYVTRTSNKSVDINLEKVKVGRIPVPERYYSQIEEIAEKAVNNQMNEIEAFTIDTLEFHDGYAVRKGTLPKTVELLPGEKQLDEFL</sequence>
<organism evidence="2 3">
    <name type="scientific">Candidatus Kerfeldbacteria bacterium CG_4_10_14_0_8_um_filter_42_10</name>
    <dbReference type="NCBI Taxonomy" id="2014248"/>
    <lineage>
        <taxon>Bacteria</taxon>
        <taxon>Candidatus Kerfeldiibacteriota</taxon>
    </lineage>
</organism>
<reference evidence="2 3" key="1">
    <citation type="submission" date="2017-09" db="EMBL/GenBank/DDBJ databases">
        <title>Depth-based differentiation of microbial function through sediment-hosted aquifers and enrichment of novel symbionts in the deep terrestrial subsurface.</title>
        <authorList>
            <person name="Probst A.J."/>
            <person name="Ladd B."/>
            <person name="Jarett J.K."/>
            <person name="Geller-Mcgrath D.E."/>
            <person name="Sieber C.M."/>
            <person name="Emerson J.B."/>
            <person name="Anantharaman K."/>
            <person name="Thomas B.C."/>
            <person name="Malmstrom R."/>
            <person name="Stieglmeier M."/>
            <person name="Klingl A."/>
            <person name="Woyke T."/>
            <person name="Ryan C.M."/>
            <person name="Banfield J.F."/>
        </authorList>
    </citation>
    <scope>NUCLEOTIDE SEQUENCE [LARGE SCALE GENOMIC DNA]</scope>
    <source>
        <strain evidence="2">CG_4_10_14_0_8_um_filter_42_10</strain>
    </source>
</reference>
<proteinExistence type="predicted"/>
<keyword evidence="1" id="KW-0812">Transmembrane</keyword>
<protein>
    <submittedName>
        <fullName evidence="2">Uncharacterized protein</fullName>
    </submittedName>
</protein>
<accession>A0A2M7RFX8</accession>
<keyword evidence="1" id="KW-1133">Transmembrane helix</keyword>
<comment type="caution">
    <text evidence="2">The sequence shown here is derived from an EMBL/GenBank/DDBJ whole genome shotgun (WGS) entry which is preliminary data.</text>
</comment>
<evidence type="ECO:0000256" key="1">
    <source>
        <dbReference type="SAM" id="Phobius"/>
    </source>
</evidence>